<dbReference type="GO" id="GO:0007035">
    <property type="term" value="P:vacuolar acidification"/>
    <property type="evidence" value="ECO:0007669"/>
    <property type="project" value="EnsemblFungi"/>
</dbReference>
<accession>G8ZPL5</accession>
<dbReference type="OrthoDB" id="4065996at2759"/>
<dbReference type="HOGENOM" id="CLU_062256_0_0_1"/>
<sequence>MVKNFIYLAAHRGYVLTLYRHTLRNASANCSSIHLRSRLRKVVKDVLFKHRFDKSSWSVHRLLEQMVKLNEYLKMGEMKQVWSLLTPYTKQKKPIKDSPVTKELKLLSVKECNNNDQSPTEQREMQILGEYIKRNQRRGRLPHHISNEYKLKLLLPLALHERDVLKLSRIQHQLSKGPPKSTLTFTSAGSGRIWFVRSAVNKAKNQSKALGVFIRQEKKRAQKRLNGWEACRANANWALHEAIWEQALEDGTLLKFSPEEYLHILSGSLEDDKTPVKRKAGKSCPPKVFEWLNPINEVMASLRKKNSDASLSYRMHREENLLNNGEFDYYQTQNQKVYTNRVKRFENLVKTKLPYVVPFIPGRDLRTILAKYRL</sequence>
<dbReference type="Proteomes" id="UP000005627">
    <property type="component" value="Chromosome 2"/>
</dbReference>
<reference evidence="1 2" key="1">
    <citation type="journal article" date="2011" name="Proc. Natl. Acad. Sci. U.S.A.">
        <title>Evolutionary erosion of yeast sex chromosomes by mating-type switching accidents.</title>
        <authorList>
            <person name="Gordon J.L."/>
            <person name="Armisen D."/>
            <person name="Proux-Wera E."/>
            <person name="Oheigeartaigh S.S."/>
            <person name="Byrne K.P."/>
            <person name="Wolfe K.H."/>
        </authorList>
    </citation>
    <scope>NUCLEOTIDE SEQUENCE [LARGE SCALE GENOMIC DNA]</scope>
    <source>
        <strain evidence="2">ATCC 10662 / CBS 1146 / NBRC 0425 / NCYC 2629 / NRRL Y-866</strain>
    </source>
</reference>
<dbReference type="GeneID" id="11504638"/>
<gene>
    <name evidence="1" type="primary">TDEL0B04300</name>
    <name evidence="1" type="ORF">TDEL_0B04300</name>
</gene>
<dbReference type="eggNOG" id="ENOG502RYGE">
    <property type="taxonomic scope" value="Eukaryota"/>
</dbReference>
<evidence type="ECO:0000313" key="1">
    <source>
        <dbReference type="EMBL" id="CCE90559.1"/>
    </source>
</evidence>
<evidence type="ECO:0008006" key="3">
    <source>
        <dbReference type="Google" id="ProtNLM"/>
    </source>
</evidence>
<evidence type="ECO:0000313" key="2">
    <source>
        <dbReference type="Proteomes" id="UP000005627"/>
    </source>
</evidence>
<dbReference type="RefSeq" id="XP_003679770.1">
    <property type="nucleotide sequence ID" value="XM_003679722.1"/>
</dbReference>
<name>G8ZPL5_TORDE</name>
<dbReference type="FunCoup" id="G8ZPL5">
    <property type="interactions" value="39"/>
</dbReference>
<dbReference type="GO" id="GO:0097745">
    <property type="term" value="P:mitochondrial tRNA 5'-end processing"/>
    <property type="evidence" value="ECO:0007669"/>
    <property type="project" value="EnsemblFungi"/>
</dbReference>
<dbReference type="EMBL" id="HE616743">
    <property type="protein sequence ID" value="CCE90559.1"/>
    <property type="molecule type" value="Genomic_DNA"/>
</dbReference>
<dbReference type="GO" id="GO:0099617">
    <property type="term" value="C:matrix side of mitochondrial inner membrane"/>
    <property type="evidence" value="ECO:0007669"/>
    <property type="project" value="EnsemblFungi"/>
</dbReference>
<dbReference type="InParanoid" id="G8ZPL5"/>
<organism evidence="1 2">
    <name type="scientific">Torulaspora delbrueckii</name>
    <name type="common">Yeast</name>
    <name type="synonym">Candida colliculosa</name>
    <dbReference type="NCBI Taxonomy" id="4950"/>
    <lineage>
        <taxon>Eukaryota</taxon>
        <taxon>Fungi</taxon>
        <taxon>Dikarya</taxon>
        <taxon>Ascomycota</taxon>
        <taxon>Saccharomycotina</taxon>
        <taxon>Saccharomycetes</taxon>
        <taxon>Saccharomycetales</taxon>
        <taxon>Saccharomycetaceae</taxon>
        <taxon>Torulaspora</taxon>
    </lineage>
</organism>
<dbReference type="KEGG" id="tdl:TDEL_0B04300"/>
<keyword evidence="2" id="KW-1185">Reference proteome</keyword>
<proteinExistence type="predicted"/>
<dbReference type="AlphaFoldDB" id="G8ZPL5"/>
<protein>
    <recommendedName>
        <fullName evidence="3">Required for respiratory growth protein 1, mitochondrial</fullName>
    </recommendedName>
</protein>